<sequence>MAVAKVAIEVNSTGFEARATVFDKTAGLRGNSDEKPRQTTYGGPGRAGKRETHEQDKSKQEAKEQPGLHGPGR</sequence>
<protein>
    <submittedName>
        <fullName evidence="2">Uncharacterized protein</fullName>
    </submittedName>
</protein>
<feature type="compositionally biased region" description="Basic and acidic residues" evidence="1">
    <location>
        <begin position="48"/>
        <end position="66"/>
    </location>
</feature>
<reference evidence="2 3" key="1">
    <citation type="submission" date="2024-01" db="EMBL/GenBank/DDBJ databases">
        <title>Unpublished Manusciprt.</title>
        <authorList>
            <person name="Duman M."/>
            <person name="Valdes E.G."/>
            <person name="Ajmi N."/>
            <person name="Altun S."/>
            <person name="Saticioglu I.B."/>
        </authorList>
    </citation>
    <scope>NUCLEOTIDE SEQUENCE [LARGE SCALE GENOMIC DNA]</scope>
    <source>
        <strain evidence="2 3">148P</strain>
    </source>
</reference>
<feature type="region of interest" description="Disordered" evidence="1">
    <location>
        <begin position="26"/>
        <end position="73"/>
    </location>
</feature>
<evidence type="ECO:0000313" key="3">
    <source>
        <dbReference type="Proteomes" id="UP001335100"/>
    </source>
</evidence>
<comment type="caution">
    <text evidence="2">The sequence shown here is derived from an EMBL/GenBank/DDBJ whole genome shotgun (WGS) entry which is preliminary data.</text>
</comment>
<evidence type="ECO:0000256" key="1">
    <source>
        <dbReference type="SAM" id="MobiDB-lite"/>
    </source>
</evidence>
<dbReference type="EMBL" id="JAZDQJ010000018">
    <property type="protein sequence ID" value="MEE1934840.1"/>
    <property type="molecule type" value="Genomic_DNA"/>
</dbReference>
<dbReference type="Proteomes" id="UP001335100">
    <property type="component" value="Unassembled WGS sequence"/>
</dbReference>
<organism evidence="2 3">
    <name type="scientific">Pseudomonas ulcerans</name>
    <dbReference type="NCBI Taxonomy" id="3115852"/>
    <lineage>
        <taxon>Bacteria</taxon>
        <taxon>Pseudomonadati</taxon>
        <taxon>Pseudomonadota</taxon>
        <taxon>Gammaproteobacteria</taxon>
        <taxon>Pseudomonadales</taxon>
        <taxon>Pseudomonadaceae</taxon>
        <taxon>Pseudomonas</taxon>
    </lineage>
</organism>
<gene>
    <name evidence="2" type="ORF">V0R50_16545</name>
</gene>
<keyword evidence="3" id="KW-1185">Reference proteome</keyword>
<dbReference type="RefSeq" id="WP_330075631.1">
    <property type="nucleotide sequence ID" value="NZ_JAZDQJ010000018.1"/>
</dbReference>
<name>A0ABU7HTG8_9PSED</name>
<proteinExistence type="predicted"/>
<evidence type="ECO:0000313" key="2">
    <source>
        <dbReference type="EMBL" id="MEE1934840.1"/>
    </source>
</evidence>
<accession>A0ABU7HTG8</accession>